<organism evidence="1 2">
    <name type="scientific">Candidatus Rhabdochlamydia porcellionis</name>
    <dbReference type="NCBI Taxonomy" id="225148"/>
    <lineage>
        <taxon>Bacteria</taxon>
        <taxon>Pseudomonadati</taxon>
        <taxon>Chlamydiota</taxon>
        <taxon>Chlamydiia</taxon>
        <taxon>Parachlamydiales</taxon>
        <taxon>Candidatus Rhabdochlamydiaceae</taxon>
        <taxon>Candidatus Rhabdochlamydia</taxon>
    </lineage>
</organism>
<reference evidence="1 2" key="1">
    <citation type="submission" date="2020-01" db="EMBL/GenBank/DDBJ databases">
        <authorList>
            <person name="Sixt B."/>
            <person name="Schulz F."/>
            <person name="Kostanjsek R."/>
            <person name="Koestlbacher S."/>
            <person name="Collingro A."/>
            <person name="Toenshoff E."/>
            <person name="Horn M."/>
        </authorList>
    </citation>
    <scope>NUCLEOTIDE SEQUENCE [LARGE SCALE GENOMIC DNA]</scope>
    <source>
        <strain evidence="1 2">15C</strain>
    </source>
</reference>
<sequence>MKQMQNFWNQYLKNLRAENAKNLPILIVQMIATINDWLRLNTGLVKQRKVRT</sequence>
<dbReference type="EMBL" id="CP075585">
    <property type="protein sequence ID" value="QZA58358.1"/>
    <property type="molecule type" value="Genomic_DNA"/>
</dbReference>
<dbReference type="RefSeq" id="WP_194845516.1">
    <property type="nucleotide sequence ID" value="NZ_CP075585.1"/>
</dbReference>
<proteinExistence type="predicted"/>
<reference evidence="1 2" key="2">
    <citation type="submission" date="2021-05" db="EMBL/GenBank/DDBJ databases">
        <title>Ecology and evolution of chlamydial symbionts of arthropods.</title>
        <authorList>
            <person name="Halter T."/>
            <person name="Sixt B.S."/>
            <person name="Toenshoff E.R."/>
            <person name="Koestlbacher S."/>
            <person name="Schulz F."/>
            <person name="Kostanjsek R."/>
            <person name="Collingro A."/>
            <person name="Hendrickx F."/>
            <person name="Horn M."/>
        </authorList>
    </citation>
    <scope>NUCLEOTIDE SEQUENCE [LARGE SCALE GENOMIC DNA]</scope>
    <source>
        <strain evidence="1 2">15C</strain>
    </source>
</reference>
<evidence type="ECO:0000313" key="2">
    <source>
        <dbReference type="Proteomes" id="UP000822862"/>
    </source>
</evidence>
<name>A0ABX8Z0I1_9BACT</name>
<accession>A0ABX8Z0I1</accession>
<dbReference type="Proteomes" id="UP000822862">
    <property type="component" value="Chromosome"/>
</dbReference>
<evidence type="ECO:0000313" key="1">
    <source>
        <dbReference type="EMBL" id="QZA58358.1"/>
    </source>
</evidence>
<protein>
    <submittedName>
        <fullName evidence="1">Uncharacterized protein</fullName>
    </submittedName>
</protein>
<gene>
    <name evidence="1" type="ORF">RHAB15C_0000231</name>
</gene>
<keyword evidence="2" id="KW-1185">Reference proteome</keyword>